<dbReference type="Proteomes" id="UP000700596">
    <property type="component" value="Unassembled WGS sequence"/>
</dbReference>
<keyword evidence="5" id="KW-0472">Membrane</keyword>
<evidence type="ECO:0000313" key="8">
    <source>
        <dbReference type="EMBL" id="KAH7122382.1"/>
    </source>
</evidence>
<evidence type="ECO:0000256" key="3">
    <source>
        <dbReference type="ARBA" id="ARBA00022692"/>
    </source>
</evidence>
<reference evidence="8" key="1">
    <citation type="journal article" date="2021" name="Nat. Commun.">
        <title>Genetic determinants of endophytism in the Arabidopsis root mycobiome.</title>
        <authorList>
            <person name="Mesny F."/>
            <person name="Miyauchi S."/>
            <person name="Thiergart T."/>
            <person name="Pickel B."/>
            <person name="Atanasova L."/>
            <person name="Karlsson M."/>
            <person name="Huettel B."/>
            <person name="Barry K.W."/>
            <person name="Haridas S."/>
            <person name="Chen C."/>
            <person name="Bauer D."/>
            <person name="Andreopoulos W."/>
            <person name="Pangilinan J."/>
            <person name="LaButti K."/>
            <person name="Riley R."/>
            <person name="Lipzen A."/>
            <person name="Clum A."/>
            <person name="Drula E."/>
            <person name="Henrissat B."/>
            <person name="Kohler A."/>
            <person name="Grigoriev I.V."/>
            <person name="Martin F.M."/>
            <person name="Hacquard S."/>
        </authorList>
    </citation>
    <scope>NUCLEOTIDE SEQUENCE</scope>
    <source>
        <strain evidence="8">MPI-CAGE-CH-0243</strain>
    </source>
</reference>
<evidence type="ECO:0000256" key="7">
    <source>
        <dbReference type="SAM" id="MobiDB-lite"/>
    </source>
</evidence>
<dbReference type="InterPro" id="IPR007248">
    <property type="entry name" value="Mpv17_PMP22"/>
</dbReference>
<evidence type="ECO:0000256" key="6">
    <source>
        <dbReference type="RuleBase" id="RU363053"/>
    </source>
</evidence>
<dbReference type="OrthoDB" id="10267969at2759"/>
<evidence type="ECO:0000256" key="4">
    <source>
        <dbReference type="ARBA" id="ARBA00022989"/>
    </source>
</evidence>
<organism evidence="8 9">
    <name type="scientific">Dendryphion nanum</name>
    <dbReference type="NCBI Taxonomy" id="256645"/>
    <lineage>
        <taxon>Eukaryota</taxon>
        <taxon>Fungi</taxon>
        <taxon>Dikarya</taxon>
        <taxon>Ascomycota</taxon>
        <taxon>Pezizomycotina</taxon>
        <taxon>Dothideomycetes</taxon>
        <taxon>Pleosporomycetidae</taxon>
        <taxon>Pleosporales</taxon>
        <taxon>Torulaceae</taxon>
        <taxon>Dendryphion</taxon>
    </lineage>
</organism>
<keyword evidence="4" id="KW-1133">Transmembrane helix</keyword>
<dbReference type="Pfam" id="PF04117">
    <property type="entry name" value="Mpv17_PMP22"/>
    <property type="match status" value="1"/>
</dbReference>
<dbReference type="PANTHER" id="PTHR11266">
    <property type="entry name" value="PEROXISOMAL MEMBRANE PROTEIN 2, PXMP2 MPV17"/>
    <property type="match status" value="1"/>
</dbReference>
<dbReference type="PANTHER" id="PTHR11266:SF80">
    <property type="entry name" value="PEROXISOMAL MEMBRANE PROTEIN 2"/>
    <property type="match status" value="1"/>
</dbReference>
<dbReference type="AlphaFoldDB" id="A0A9P9DNW4"/>
<evidence type="ECO:0000313" key="9">
    <source>
        <dbReference type="Proteomes" id="UP000700596"/>
    </source>
</evidence>
<feature type="region of interest" description="Disordered" evidence="7">
    <location>
        <begin position="73"/>
        <end position="92"/>
    </location>
</feature>
<keyword evidence="9" id="KW-1185">Reference proteome</keyword>
<evidence type="ECO:0000256" key="2">
    <source>
        <dbReference type="ARBA" id="ARBA00006824"/>
    </source>
</evidence>
<protein>
    <submittedName>
        <fullName evidence="8">Uncharacterized protein</fullName>
    </submittedName>
</protein>
<comment type="subcellular location">
    <subcellularLocation>
        <location evidence="1">Membrane</location>
        <topology evidence="1">Multi-pass membrane protein</topology>
    </subcellularLocation>
</comment>
<gene>
    <name evidence="8" type="ORF">B0J11DRAFT_337175</name>
</gene>
<dbReference type="GO" id="GO:0005778">
    <property type="term" value="C:peroxisomal membrane"/>
    <property type="evidence" value="ECO:0007669"/>
    <property type="project" value="TreeGrafter"/>
</dbReference>
<dbReference type="EMBL" id="JAGMWT010000009">
    <property type="protein sequence ID" value="KAH7122382.1"/>
    <property type="molecule type" value="Genomic_DNA"/>
</dbReference>
<comment type="similarity">
    <text evidence="2 6">Belongs to the peroxisomal membrane protein PXMP2/4 family.</text>
</comment>
<keyword evidence="3" id="KW-0812">Transmembrane</keyword>
<sequence length="195" mass="21388">MSSALITQTAQGAVLSVISNVLAQVITSYKYNTPFSLDISQIIKFVVFSIISNPPNIVWQGFIEDLFPTTIRESPPKSSTANGKPVPASAQKTRTSKSNVLIKFLLDQTVGSVVNTLMFIVYIGYVNAPPSVTGPWPAVWRDVQEKLWPMMKDGYKLWPFFSLASFLWIPVDKRVVAGCLVGVGWGIYLSLSVGA</sequence>
<evidence type="ECO:0000256" key="1">
    <source>
        <dbReference type="ARBA" id="ARBA00004141"/>
    </source>
</evidence>
<proteinExistence type="inferred from homology"/>
<name>A0A9P9DNW4_9PLEO</name>
<comment type="caution">
    <text evidence="8">The sequence shown here is derived from an EMBL/GenBank/DDBJ whole genome shotgun (WGS) entry which is preliminary data.</text>
</comment>
<evidence type="ECO:0000256" key="5">
    <source>
        <dbReference type="ARBA" id="ARBA00023136"/>
    </source>
</evidence>
<accession>A0A9P9DNW4</accession>